<evidence type="ECO:0000259" key="2">
    <source>
        <dbReference type="Pfam" id="PF02470"/>
    </source>
</evidence>
<proteinExistence type="predicted"/>
<dbReference type="OrthoDB" id="9808689at2"/>
<dbReference type="RefSeq" id="WP_150041227.1">
    <property type="nucleotide sequence ID" value="NZ_OW485601.1"/>
</dbReference>
<sequence length="338" mass="36175">MSGTRGTFLRVGLLLATGIAVAVGLALFLGGNRIRNGQIYETYFNESVQGLNIGAPVKFRGVSLGEVTEIGLVSAVYLDNQPVDVNRPTDALVYVRYMLDLQRVGRVQDGAAVVRGGLRARLANQGITGLAYIELDFVDPRLFPEITVPWRPHYPEIPSMPSTIVQVQDAAQALLARINSIDLVALGHTTQTVLDDVHRQLTEGEAQQALVAATELMHTLRGTVEAAQVPALAAELQATAAALRRTLSGPQSKETMAAVARAANRFAEVASRLPALVVALEAVVRRSNTGIVDLQAELAPVLRDARAATANLRETTETLRRYPAGALLGGPPPRENGR</sequence>
<accession>A0A5M6ITQ3</accession>
<feature type="transmembrane region" description="Helical" evidence="1">
    <location>
        <begin position="7"/>
        <end position="29"/>
    </location>
</feature>
<keyword evidence="1" id="KW-1133">Transmembrane helix</keyword>
<name>A0A5M6ITQ3_9PROT</name>
<dbReference type="PANTHER" id="PTHR36698">
    <property type="entry name" value="BLL5892 PROTEIN"/>
    <property type="match status" value="1"/>
</dbReference>
<keyword evidence="4" id="KW-1185">Reference proteome</keyword>
<keyword evidence="1" id="KW-0472">Membrane</keyword>
<evidence type="ECO:0000313" key="3">
    <source>
        <dbReference type="EMBL" id="KAA5611686.1"/>
    </source>
</evidence>
<dbReference type="Pfam" id="PF02470">
    <property type="entry name" value="MlaD"/>
    <property type="match status" value="1"/>
</dbReference>
<gene>
    <name evidence="3" type="ORF">F1189_12875</name>
</gene>
<protein>
    <submittedName>
        <fullName evidence="3">MCE family protein</fullName>
    </submittedName>
</protein>
<dbReference type="AlphaFoldDB" id="A0A5M6ITQ3"/>
<reference evidence="3 4" key="1">
    <citation type="submission" date="2019-09" db="EMBL/GenBank/DDBJ databases">
        <title>Genome sequence of Rhodovastum atsumiense, a diverse member of the Acetobacteraceae family of non-sulfur purple photosynthetic bacteria.</title>
        <authorList>
            <person name="Meyer T."/>
            <person name="Kyndt J."/>
        </authorList>
    </citation>
    <scope>NUCLEOTIDE SEQUENCE [LARGE SCALE GENOMIC DNA]</scope>
    <source>
        <strain evidence="3 4">DSM 21279</strain>
    </source>
</reference>
<keyword evidence="1" id="KW-0812">Transmembrane</keyword>
<dbReference type="EMBL" id="VWPK01000018">
    <property type="protein sequence ID" value="KAA5611686.1"/>
    <property type="molecule type" value="Genomic_DNA"/>
</dbReference>
<evidence type="ECO:0000313" key="4">
    <source>
        <dbReference type="Proteomes" id="UP000325255"/>
    </source>
</evidence>
<feature type="domain" description="Mce/MlaD" evidence="2">
    <location>
        <begin position="37"/>
        <end position="137"/>
    </location>
</feature>
<comment type="caution">
    <text evidence="3">The sequence shown here is derived from an EMBL/GenBank/DDBJ whole genome shotgun (WGS) entry which is preliminary data.</text>
</comment>
<dbReference type="InterPro" id="IPR003399">
    <property type="entry name" value="Mce/MlaD"/>
</dbReference>
<dbReference type="Proteomes" id="UP000325255">
    <property type="component" value="Unassembled WGS sequence"/>
</dbReference>
<organism evidence="3 4">
    <name type="scientific">Rhodovastum atsumiense</name>
    <dbReference type="NCBI Taxonomy" id="504468"/>
    <lineage>
        <taxon>Bacteria</taxon>
        <taxon>Pseudomonadati</taxon>
        <taxon>Pseudomonadota</taxon>
        <taxon>Alphaproteobacteria</taxon>
        <taxon>Acetobacterales</taxon>
        <taxon>Acetobacteraceae</taxon>
        <taxon>Rhodovastum</taxon>
    </lineage>
</organism>
<dbReference type="PANTHER" id="PTHR36698:SF3">
    <property type="entry name" value="ABC-TYPE TRANSPORT AUXILIARY LIPOPROTEIN COMPONENT DOMAIN-CONTAINING PROTEIN"/>
    <property type="match status" value="1"/>
</dbReference>
<evidence type="ECO:0000256" key="1">
    <source>
        <dbReference type="SAM" id="Phobius"/>
    </source>
</evidence>